<evidence type="ECO:0000313" key="2">
    <source>
        <dbReference type="EMBL" id="KAF5768173.1"/>
    </source>
</evidence>
<organism evidence="2 3">
    <name type="scientific">Helianthus annuus</name>
    <name type="common">Common sunflower</name>
    <dbReference type="NCBI Taxonomy" id="4232"/>
    <lineage>
        <taxon>Eukaryota</taxon>
        <taxon>Viridiplantae</taxon>
        <taxon>Streptophyta</taxon>
        <taxon>Embryophyta</taxon>
        <taxon>Tracheophyta</taxon>
        <taxon>Spermatophyta</taxon>
        <taxon>Magnoliopsida</taxon>
        <taxon>eudicotyledons</taxon>
        <taxon>Gunneridae</taxon>
        <taxon>Pentapetalae</taxon>
        <taxon>asterids</taxon>
        <taxon>campanulids</taxon>
        <taxon>Asterales</taxon>
        <taxon>Asteraceae</taxon>
        <taxon>Asteroideae</taxon>
        <taxon>Heliantheae alliance</taxon>
        <taxon>Heliantheae</taxon>
        <taxon>Helianthus</taxon>
    </lineage>
</organism>
<accession>A0A9K3E8L7</accession>
<dbReference type="Gramene" id="mRNA:HanXRQr2_Chr14g0633301">
    <property type="protein sequence ID" value="mRNA:HanXRQr2_Chr14g0633301"/>
    <property type="gene ID" value="HanXRQr2_Chr14g0633301"/>
</dbReference>
<protein>
    <submittedName>
        <fullName evidence="2">Phloroisovalerophenone synthase</fullName>
        <ecNumber evidence="2">2.3.1.156</ecNumber>
    </submittedName>
</protein>
<dbReference type="InterPro" id="IPR002182">
    <property type="entry name" value="NB-ARC"/>
</dbReference>
<keyword evidence="2" id="KW-0012">Acyltransferase</keyword>
<dbReference type="AlphaFoldDB" id="A0A9K3E8L7"/>
<dbReference type="EMBL" id="MNCJ02000329">
    <property type="protein sequence ID" value="KAF5768173.1"/>
    <property type="molecule type" value="Genomic_DNA"/>
</dbReference>
<dbReference type="Pfam" id="PF00931">
    <property type="entry name" value="NB-ARC"/>
    <property type="match status" value="1"/>
</dbReference>
<evidence type="ECO:0000313" key="3">
    <source>
        <dbReference type="Proteomes" id="UP000215914"/>
    </source>
</evidence>
<evidence type="ECO:0000259" key="1">
    <source>
        <dbReference type="Pfam" id="PF00931"/>
    </source>
</evidence>
<dbReference type="InterPro" id="IPR027417">
    <property type="entry name" value="P-loop_NTPase"/>
</dbReference>
<comment type="caution">
    <text evidence="2">The sequence shown here is derived from an EMBL/GenBank/DDBJ whole genome shotgun (WGS) entry which is preliminary data.</text>
</comment>
<dbReference type="InterPro" id="IPR044974">
    <property type="entry name" value="Disease_R_plants"/>
</dbReference>
<reference evidence="2" key="1">
    <citation type="journal article" date="2017" name="Nature">
        <title>The sunflower genome provides insights into oil metabolism, flowering and Asterid evolution.</title>
        <authorList>
            <person name="Badouin H."/>
            <person name="Gouzy J."/>
            <person name="Grassa C.J."/>
            <person name="Murat F."/>
            <person name="Staton S.E."/>
            <person name="Cottret L."/>
            <person name="Lelandais-Briere C."/>
            <person name="Owens G.L."/>
            <person name="Carrere S."/>
            <person name="Mayjonade B."/>
            <person name="Legrand L."/>
            <person name="Gill N."/>
            <person name="Kane N.C."/>
            <person name="Bowers J.E."/>
            <person name="Hubner S."/>
            <person name="Bellec A."/>
            <person name="Berard A."/>
            <person name="Berges H."/>
            <person name="Blanchet N."/>
            <person name="Boniface M.C."/>
            <person name="Brunel D."/>
            <person name="Catrice O."/>
            <person name="Chaidir N."/>
            <person name="Claudel C."/>
            <person name="Donnadieu C."/>
            <person name="Faraut T."/>
            <person name="Fievet G."/>
            <person name="Helmstetter N."/>
            <person name="King M."/>
            <person name="Knapp S.J."/>
            <person name="Lai Z."/>
            <person name="Le Paslier M.C."/>
            <person name="Lippi Y."/>
            <person name="Lorenzon L."/>
            <person name="Mandel J.R."/>
            <person name="Marage G."/>
            <person name="Marchand G."/>
            <person name="Marquand E."/>
            <person name="Bret-Mestries E."/>
            <person name="Morien E."/>
            <person name="Nambeesan S."/>
            <person name="Nguyen T."/>
            <person name="Pegot-Espagnet P."/>
            <person name="Pouilly N."/>
            <person name="Raftis F."/>
            <person name="Sallet E."/>
            <person name="Schiex T."/>
            <person name="Thomas J."/>
            <person name="Vandecasteele C."/>
            <person name="Vares D."/>
            <person name="Vear F."/>
            <person name="Vautrin S."/>
            <person name="Crespi M."/>
            <person name="Mangin B."/>
            <person name="Burke J.M."/>
            <person name="Salse J."/>
            <person name="Munos S."/>
            <person name="Vincourt P."/>
            <person name="Rieseberg L.H."/>
            <person name="Langlade N.B."/>
        </authorList>
    </citation>
    <scope>NUCLEOTIDE SEQUENCE</scope>
    <source>
        <tissue evidence="2">Leaves</tissue>
    </source>
</reference>
<gene>
    <name evidence="2" type="ORF">HanXRQr2_Chr14g0633301</name>
</gene>
<feature type="domain" description="NB-ARC" evidence="1">
    <location>
        <begin position="37"/>
        <end position="83"/>
    </location>
</feature>
<dbReference type="PANTHER" id="PTHR11017">
    <property type="entry name" value="LEUCINE-RICH REPEAT-CONTAINING PROTEIN"/>
    <property type="match status" value="1"/>
</dbReference>
<dbReference type="PANTHER" id="PTHR11017:SF492">
    <property type="entry name" value="TIR DOMAIN, P-LOOP CONTAINING NUCLEOSIDE TRIPHOSPHATE HYDROLASE"/>
    <property type="match status" value="1"/>
</dbReference>
<dbReference type="SUPFAM" id="SSF52540">
    <property type="entry name" value="P-loop containing nucleoside triphosphate hydrolases"/>
    <property type="match status" value="1"/>
</dbReference>
<dbReference type="GO" id="GO:0006952">
    <property type="term" value="P:defense response"/>
    <property type="evidence" value="ECO:0007669"/>
    <property type="project" value="InterPro"/>
</dbReference>
<dbReference type="GO" id="GO:0043531">
    <property type="term" value="F:ADP binding"/>
    <property type="evidence" value="ECO:0007669"/>
    <property type="project" value="InterPro"/>
</dbReference>
<dbReference type="EC" id="2.3.1.156" evidence="2"/>
<reference evidence="2" key="2">
    <citation type="submission" date="2020-06" db="EMBL/GenBank/DDBJ databases">
        <title>Helianthus annuus Genome sequencing and assembly Release 2.</title>
        <authorList>
            <person name="Gouzy J."/>
            <person name="Langlade N."/>
            <person name="Munos S."/>
        </authorList>
    </citation>
    <scope>NUCLEOTIDE SEQUENCE</scope>
    <source>
        <tissue evidence="2">Leaves</tissue>
    </source>
</reference>
<keyword evidence="2" id="KW-0808">Transferase</keyword>
<proteinExistence type="predicted"/>
<dbReference type="Proteomes" id="UP000215914">
    <property type="component" value="Unassembled WGS sequence"/>
</dbReference>
<name>A0A9K3E8L7_HELAN</name>
<dbReference type="Gene3D" id="3.40.50.300">
    <property type="entry name" value="P-loop containing nucleotide triphosphate hydrolases"/>
    <property type="match status" value="1"/>
</dbReference>
<sequence>MVVSGSETAFIADIVQRVYSELDLKLLSTPTGLTGIETRAEGISSWLRSEQPDHSVVAICGMGGSGKTTLAKYIYNLNKQNFECSSFLEGIENQPGELLGLQKQLLRDVSGNNIMISNLSEGAFQIEKVVEKKKGAYCY</sequence>
<keyword evidence="3" id="KW-1185">Reference proteome</keyword>
<dbReference type="GO" id="GO:0050634">
    <property type="term" value="F:phloroisovalerophenone synthase activity"/>
    <property type="evidence" value="ECO:0007669"/>
    <property type="project" value="UniProtKB-EC"/>
</dbReference>